<evidence type="ECO:0000313" key="5">
    <source>
        <dbReference type="EMBL" id="NHC12763.1"/>
    </source>
</evidence>
<dbReference type="GO" id="GO:0003677">
    <property type="term" value="F:DNA binding"/>
    <property type="evidence" value="ECO:0007669"/>
    <property type="project" value="UniProtKB-KW"/>
</dbReference>
<dbReference type="InterPro" id="IPR000424">
    <property type="entry name" value="Primosome_PriB/ssb"/>
</dbReference>
<evidence type="ECO:0000313" key="6">
    <source>
        <dbReference type="Proteomes" id="UP000800981"/>
    </source>
</evidence>
<dbReference type="SUPFAM" id="SSF50249">
    <property type="entry name" value="Nucleic acid-binding proteins"/>
    <property type="match status" value="1"/>
</dbReference>
<keyword evidence="6" id="KW-1185">Reference proteome</keyword>
<feature type="region of interest" description="Disordered" evidence="4">
    <location>
        <begin position="117"/>
        <end position="152"/>
    </location>
</feature>
<reference evidence="5 6" key="1">
    <citation type="submission" date="2020-03" db="EMBL/GenBank/DDBJ databases">
        <title>Two novel Motilibacter sp.</title>
        <authorList>
            <person name="Liu S."/>
        </authorList>
    </citation>
    <scope>NUCLEOTIDE SEQUENCE [LARGE SCALE GENOMIC DNA]</scope>
    <source>
        <strain evidence="5 6">E257</strain>
    </source>
</reference>
<evidence type="ECO:0000256" key="1">
    <source>
        <dbReference type="ARBA" id="ARBA00023125"/>
    </source>
</evidence>
<sequence>MNDTTVALRGNVATDPRAGTTDKGTPATDFRLAANERRQGPDGTWVDGETSYYTVRCFRALAQNAAASLAKGDPVVVIGTLRVRQWTSGERSGTAVEVDATSVGHDLVRGTSSFTRVSRAVREPDASPSAAGGDEQQEGEAVQRELAGATGG</sequence>
<comment type="caution">
    <text evidence="5">The sequence shown here is derived from an EMBL/GenBank/DDBJ whole genome shotgun (WGS) entry which is preliminary data.</text>
</comment>
<dbReference type="Pfam" id="PF00436">
    <property type="entry name" value="SSB"/>
    <property type="match status" value="1"/>
</dbReference>
<dbReference type="PIRSF" id="PIRSF002070">
    <property type="entry name" value="SSB"/>
    <property type="match status" value="1"/>
</dbReference>
<protein>
    <recommendedName>
        <fullName evidence="2 3">Single-stranded DNA-binding protein</fullName>
    </recommendedName>
</protein>
<accession>A0ABX0GPJ8</accession>
<name>A0ABX0GPJ8_9ACTN</name>
<dbReference type="EMBL" id="JAANNP010000001">
    <property type="protein sequence ID" value="NHC12763.1"/>
    <property type="molecule type" value="Genomic_DNA"/>
</dbReference>
<evidence type="ECO:0000256" key="2">
    <source>
        <dbReference type="PIRNR" id="PIRNR002070"/>
    </source>
</evidence>
<dbReference type="PROSITE" id="PS50935">
    <property type="entry name" value="SSB"/>
    <property type="match status" value="1"/>
</dbReference>
<dbReference type="NCBIfam" id="TIGR00621">
    <property type="entry name" value="ssb"/>
    <property type="match status" value="1"/>
</dbReference>
<evidence type="ECO:0000256" key="4">
    <source>
        <dbReference type="SAM" id="MobiDB-lite"/>
    </source>
</evidence>
<gene>
    <name evidence="5" type="ORF">G9H71_03080</name>
</gene>
<dbReference type="InterPro" id="IPR012340">
    <property type="entry name" value="NA-bd_OB-fold"/>
</dbReference>
<dbReference type="RefSeq" id="WP_166277648.1">
    <property type="nucleotide sequence ID" value="NZ_JAANNP010000001.1"/>
</dbReference>
<dbReference type="Gene3D" id="2.40.50.140">
    <property type="entry name" value="Nucleic acid-binding proteins"/>
    <property type="match status" value="1"/>
</dbReference>
<dbReference type="Proteomes" id="UP000800981">
    <property type="component" value="Unassembled WGS sequence"/>
</dbReference>
<feature type="region of interest" description="Disordered" evidence="4">
    <location>
        <begin position="1"/>
        <end position="25"/>
    </location>
</feature>
<proteinExistence type="predicted"/>
<dbReference type="CDD" id="cd04496">
    <property type="entry name" value="SSB_OBF"/>
    <property type="match status" value="1"/>
</dbReference>
<evidence type="ECO:0000256" key="3">
    <source>
        <dbReference type="RuleBase" id="RU000524"/>
    </source>
</evidence>
<keyword evidence="1 2" id="KW-0238">DNA-binding</keyword>
<dbReference type="InterPro" id="IPR011344">
    <property type="entry name" value="ssDNA-bd"/>
</dbReference>
<organism evidence="5 6">
    <name type="scientific">Motilibacter deserti</name>
    <dbReference type="NCBI Taxonomy" id="2714956"/>
    <lineage>
        <taxon>Bacteria</taxon>
        <taxon>Bacillati</taxon>
        <taxon>Actinomycetota</taxon>
        <taxon>Actinomycetes</taxon>
        <taxon>Motilibacterales</taxon>
        <taxon>Motilibacteraceae</taxon>
        <taxon>Motilibacter</taxon>
    </lineage>
</organism>